<sequence>MRERPLHEKITDLASVLMALTYAGGGIYLISSSLSFSLMPVGSVTRYAFAGILILYGLLRGFRIWKKWRD</sequence>
<dbReference type="EMBL" id="QGDT01000001">
    <property type="protein sequence ID" value="PWJ59965.1"/>
    <property type="molecule type" value="Genomic_DNA"/>
</dbReference>
<feature type="transmembrane region" description="Helical" evidence="1">
    <location>
        <begin position="36"/>
        <end position="59"/>
    </location>
</feature>
<gene>
    <name evidence="2" type="ORF">CLV98_101140</name>
</gene>
<keyword evidence="1" id="KW-0812">Transmembrane</keyword>
<accession>A0A316AQF2</accession>
<proteinExistence type="predicted"/>
<dbReference type="AlphaFoldDB" id="A0A316AQF2"/>
<keyword evidence="1" id="KW-1133">Transmembrane helix</keyword>
<name>A0A316AQF2_9BACT</name>
<protein>
    <submittedName>
        <fullName evidence="2">Uncharacterized protein</fullName>
    </submittedName>
</protein>
<evidence type="ECO:0000313" key="2">
    <source>
        <dbReference type="EMBL" id="PWJ59965.1"/>
    </source>
</evidence>
<keyword evidence="3" id="KW-1185">Reference proteome</keyword>
<reference evidence="2 3" key="1">
    <citation type="submission" date="2018-03" db="EMBL/GenBank/DDBJ databases">
        <title>Genomic Encyclopedia of Archaeal and Bacterial Type Strains, Phase II (KMG-II): from individual species to whole genera.</title>
        <authorList>
            <person name="Goeker M."/>
        </authorList>
    </citation>
    <scope>NUCLEOTIDE SEQUENCE [LARGE SCALE GENOMIC DNA]</scope>
    <source>
        <strain evidence="2 3">DSM 100346</strain>
    </source>
</reference>
<comment type="caution">
    <text evidence="2">The sequence shown here is derived from an EMBL/GenBank/DDBJ whole genome shotgun (WGS) entry which is preliminary data.</text>
</comment>
<organism evidence="2 3">
    <name type="scientific">Dyadobacter jejuensis</name>
    <dbReference type="NCBI Taxonomy" id="1082580"/>
    <lineage>
        <taxon>Bacteria</taxon>
        <taxon>Pseudomonadati</taxon>
        <taxon>Bacteroidota</taxon>
        <taxon>Cytophagia</taxon>
        <taxon>Cytophagales</taxon>
        <taxon>Spirosomataceae</taxon>
        <taxon>Dyadobacter</taxon>
    </lineage>
</organism>
<evidence type="ECO:0000256" key="1">
    <source>
        <dbReference type="SAM" id="Phobius"/>
    </source>
</evidence>
<dbReference type="Proteomes" id="UP000245880">
    <property type="component" value="Unassembled WGS sequence"/>
</dbReference>
<feature type="transmembrane region" description="Helical" evidence="1">
    <location>
        <begin position="12"/>
        <end position="30"/>
    </location>
</feature>
<keyword evidence="1" id="KW-0472">Membrane</keyword>
<evidence type="ECO:0000313" key="3">
    <source>
        <dbReference type="Proteomes" id="UP000245880"/>
    </source>
</evidence>